<dbReference type="Pfam" id="PF19061">
    <property type="entry name" value="DUF5757"/>
    <property type="match status" value="1"/>
</dbReference>
<organism evidence="1 2">
    <name type="scientific">Linnemannia elongata AG-77</name>
    <dbReference type="NCBI Taxonomy" id="1314771"/>
    <lineage>
        <taxon>Eukaryota</taxon>
        <taxon>Fungi</taxon>
        <taxon>Fungi incertae sedis</taxon>
        <taxon>Mucoromycota</taxon>
        <taxon>Mortierellomycotina</taxon>
        <taxon>Mortierellomycetes</taxon>
        <taxon>Mortierellales</taxon>
        <taxon>Mortierellaceae</taxon>
        <taxon>Linnemannia</taxon>
    </lineage>
</organism>
<name>A0A197JCT2_9FUNG</name>
<dbReference type="EMBL" id="KV442190">
    <property type="protein sequence ID" value="OAQ22264.1"/>
    <property type="molecule type" value="Genomic_DNA"/>
</dbReference>
<sequence>MGILGTIDYNYLDRYPEYTSTVVCELSVNVDIVYLFENIPESFDILMEVTPYGIRRKVAKSYPPKSIDRKYIRPTIISRPIIRNKYVVITNASDEYTVVTTVAILSKLLLLYENICGDVYATLSGLVTIPAERPKRVKAPGKTKIEDLRKRLPELFTSNYTRECHRLPLMLEGKEKARECMNAGRMVIKYPKTGPHARWYTSPNPELYVGLKVNRLVNKDAFKYIVVCYTSNHLVNPSKRTYQYYYNEDTPLETKHMEDIKTLKALGVGRRGPIPHVMEAEYGVQGYKRLGVGDAAMGEKDVRRAIRDHPELLHVIGQDSAGLPMETELQDGVVDHRGKYKLCIPRKDYIWETCNRYESYVLVLKNIRRLYSNVSITYELIIRDDTYVHHRDDDLVSKLVATKLESTVRPYYSSKIKQSRIRYQHLDEEGRYGGRMRHTAILLRRNGERSCVVKM</sequence>
<accession>A0A197JCT2</accession>
<evidence type="ECO:0000313" key="1">
    <source>
        <dbReference type="EMBL" id="OAQ22264.1"/>
    </source>
</evidence>
<proteinExistence type="predicted"/>
<protein>
    <submittedName>
        <fullName evidence="1">Uncharacterized protein</fullName>
    </submittedName>
</protein>
<dbReference type="InterPro" id="IPR043920">
    <property type="entry name" value="DUF5757"/>
</dbReference>
<keyword evidence="2" id="KW-1185">Reference proteome</keyword>
<dbReference type="OrthoDB" id="10540451at2759"/>
<dbReference type="AlphaFoldDB" id="A0A197JCT2"/>
<reference evidence="1 2" key="1">
    <citation type="submission" date="2016-05" db="EMBL/GenBank/DDBJ databases">
        <title>Genome sequencing reveals origins of a unique bacterial endosymbiosis in the earliest lineages of terrestrial Fungi.</title>
        <authorList>
            <consortium name="DOE Joint Genome Institute"/>
            <person name="Uehling J."/>
            <person name="Gryganskyi A."/>
            <person name="Hameed K."/>
            <person name="Tschaplinski T."/>
            <person name="Misztal P."/>
            <person name="Wu S."/>
            <person name="Desiro A."/>
            <person name="Vande Pol N."/>
            <person name="Du Z.-Y."/>
            <person name="Zienkiewicz A."/>
            <person name="Zienkiewicz K."/>
            <person name="Morin E."/>
            <person name="Tisserant E."/>
            <person name="Splivallo R."/>
            <person name="Hainaut M."/>
            <person name="Henrissat B."/>
            <person name="Ohm R."/>
            <person name="Kuo A."/>
            <person name="Yan J."/>
            <person name="Lipzen A."/>
            <person name="Nolan M."/>
            <person name="Labutti K."/>
            <person name="Barry K."/>
            <person name="Goldstein A."/>
            <person name="Labbe J."/>
            <person name="Schadt C."/>
            <person name="Tuskan G."/>
            <person name="Grigoriev I."/>
            <person name="Martin F."/>
            <person name="Vilgalys R."/>
            <person name="Bonito G."/>
        </authorList>
    </citation>
    <scope>NUCLEOTIDE SEQUENCE [LARGE SCALE GENOMIC DNA]</scope>
    <source>
        <strain evidence="1 2">AG-77</strain>
    </source>
</reference>
<evidence type="ECO:0000313" key="2">
    <source>
        <dbReference type="Proteomes" id="UP000078512"/>
    </source>
</evidence>
<dbReference type="Proteomes" id="UP000078512">
    <property type="component" value="Unassembled WGS sequence"/>
</dbReference>
<gene>
    <name evidence="1" type="ORF">K457DRAFT_159947</name>
</gene>